<organism evidence="2 3">
    <name type="scientific">Glossina pallidipes</name>
    <name type="common">Tsetse fly</name>
    <dbReference type="NCBI Taxonomy" id="7398"/>
    <lineage>
        <taxon>Eukaryota</taxon>
        <taxon>Metazoa</taxon>
        <taxon>Ecdysozoa</taxon>
        <taxon>Arthropoda</taxon>
        <taxon>Hexapoda</taxon>
        <taxon>Insecta</taxon>
        <taxon>Pterygota</taxon>
        <taxon>Neoptera</taxon>
        <taxon>Endopterygota</taxon>
        <taxon>Diptera</taxon>
        <taxon>Brachycera</taxon>
        <taxon>Muscomorpha</taxon>
        <taxon>Hippoboscoidea</taxon>
        <taxon>Glossinidae</taxon>
        <taxon>Glossina</taxon>
    </lineage>
</organism>
<accession>A0A1A9ZJE8</accession>
<name>A0A1A9ZJE8_GLOPL</name>
<reference evidence="2" key="2">
    <citation type="submission" date="2020-05" db="UniProtKB">
        <authorList>
            <consortium name="EnsemblMetazoa"/>
        </authorList>
    </citation>
    <scope>IDENTIFICATION</scope>
    <source>
        <strain evidence="2">IAEA</strain>
    </source>
</reference>
<dbReference type="Pfam" id="PF17906">
    <property type="entry name" value="HTH_48"/>
    <property type="match status" value="1"/>
</dbReference>
<dbReference type="EnsemblMetazoa" id="GPAI016707-RA">
    <property type="protein sequence ID" value="GPAI016707-PA"/>
    <property type="gene ID" value="GPAI016707"/>
</dbReference>
<sequence>MHACKQPTKSESFKKEYILVLVLREAEEEQMTMAMVMVMAMTMVDNNADDVDGNAVSDDMKIYGGGNLIPLKIERSEICAILKYEFLCETTTSETARNINNVFRSNVATQQRASHWFGKIPSGR</sequence>
<dbReference type="Gene3D" id="1.10.10.1450">
    <property type="match status" value="1"/>
</dbReference>
<feature type="domain" description="Mos1 transposase HTH" evidence="1">
    <location>
        <begin position="77"/>
        <end position="123"/>
    </location>
</feature>
<dbReference type="AlphaFoldDB" id="A0A1A9ZJE8"/>
<evidence type="ECO:0000259" key="1">
    <source>
        <dbReference type="Pfam" id="PF17906"/>
    </source>
</evidence>
<evidence type="ECO:0000313" key="2">
    <source>
        <dbReference type="EnsemblMetazoa" id="GPAI016707-PA"/>
    </source>
</evidence>
<dbReference type="InterPro" id="IPR041426">
    <property type="entry name" value="Mos1_HTH"/>
</dbReference>
<keyword evidence="3" id="KW-1185">Reference proteome</keyword>
<dbReference type="Proteomes" id="UP000092445">
    <property type="component" value="Unassembled WGS sequence"/>
</dbReference>
<protein>
    <submittedName>
        <fullName evidence="2">HTH_48 domain-containing protein</fullName>
    </submittedName>
</protein>
<evidence type="ECO:0000313" key="3">
    <source>
        <dbReference type="Proteomes" id="UP000092445"/>
    </source>
</evidence>
<dbReference type="VEuPathDB" id="VectorBase:GPAI016707"/>
<reference evidence="3" key="1">
    <citation type="submission" date="2014-03" db="EMBL/GenBank/DDBJ databases">
        <authorList>
            <person name="Aksoy S."/>
            <person name="Warren W."/>
            <person name="Wilson R.K."/>
        </authorList>
    </citation>
    <scope>NUCLEOTIDE SEQUENCE [LARGE SCALE GENOMIC DNA]</scope>
    <source>
        <strain evidence="3">IAEA</strain>
    </source>
</reference>
<proteinExistence type="predicted"/>